<comment type="caution">
    <text evidence="7">Lacks conserved residue(s) required for the propagation of feature annotation.</text>
</comment>
<evidence type="ECO:0000256" key="7">
    <source>
        <dbReference type="HAMAP-Rule" id="MF_00109"/>
    </source>
</evidence>
<keyword evidence="3 7" id="KW-0547">Nucleotide-binding</keyword>
<dbReference type="PANTHER" id="PTHR21087">
    <property type="entry name" value="SHIKIMATE KINASE"/>
    <property type="match status" value="1"/>
</dbReference>
<organism evidence="8 9">
    <name type="scientific">Bombilactobacillus folatiphilus</name>
    <dbReference type="NCBI Taxonomy" id="2923362"/>
    <lineage>
        <taxon>Bacteria</taxon>
        <taxon>Bacillati</taxon>
        <taxon>Bacillota</taxon>
        <taxon>Bacilli</taxon>
        <taxon>Lactobacillales</taxon>
        <taxon>Lactobacillaceae</taxon>
        <taxon>Bombilactobacillus</taxon>
    </lineage>
</organism>
<evidence type="ECO:0000256" key="6">
    <source>
        <dbReference type="ARBA" id="ARBA00023141"/>
    </source>
</evidence>
<comment type="subunit">
    <text evidence="7">Monomer.</text>
</comment>
<protein>
    <recommendedName>
        <fullName evidence="7">Shikimate kinase</fullName>
        <shortName evidence="7">SK</shortName>
        <ecNumber evidence="7">2.7.1.71</ecNumber>
    </recommendedName>
</protein>
<feature type="binding site" evidence="7">
    <location>
        <position position="77"/>
    </location>
    <ligand>
        <name>substrate</name>
    </ligand>
</feature>
<comment type="subcellular location">
    <subcellularLocation>
        <location evidence="7">Cytoplasm</location>
    </subcellularLocation>
</comment>
<keyword evidence="6 7" id="KW-0057">Aromatic amino acid biosynthesis</keyword>
<dbReference type="InterPro" id="IPR027417">
    <property type="entry name" value="P-loop_NTPase"/>
</dbReference>
<comment type="cofactor">
    <cofactor evidence="7">
        <name>Mg(2+)</name>
        <dbReference type="ChEBI" id="CHEBI:18420"/>
    </cofactor>
    <text evidence="7">Binds 1 Mg(2+) ion per subunit.</text>
</comment>
<proteinExistence type="inferred from homology"/>
<feature type="binding site" evidence="7">
    <location>
        <position position="56"/>
    </location>
    <ligand>
        <name>substrate</name>
    </ligand>
</feature>
<evidence type="ECO:0000313" key="8">
    <source>
        <dbReference type="EMBL" id="UQS82397.1"/>
    </source>
</evidence>
<evidence type="ECO:0000256" key="5">
    <source>
        <dbReference type="ARBA" id="ARBA00022840"/>
    </source>
</evidence>
<dbReference type="Proteomes" id="UP000831495">
    <property type="component" value="Chromosome"/>
</dbReference>
<keyword evidence="7" id="KW-0479">Metal-binding</keyword>
<feature type="binding site" evidence="7">
    <location>
        <position position="15"/>
    </location>
    <ligand>
        <name>Mg(2+)</name>
        <dbReference type="ChEBI" id="CHEBI:18420"/>
    </ligand>
</feature>
<dbReference type="PANTHER" id="PTHR21087:SF16">
    <property type="entry name" value="SHIKIMATE KINASE 1, CHLOROPLASTIC"/>
    <property type="match status" value="1"/>
</dbReference>
<reference evidence="8" key="1">
    <citation type="journal article" date="2022" name="Int. J. Syst. Evol. Microbiol.">
        <title>Apilactobacillus apisilvae sp. nov., Nicolia spurrieriana gen. nov. sp. nov., Bombilactobacillus folatiphilus sp. nov. and Bombilactobacillus thymidiniphilus sp. nov., four new lactic acid bacterial isolates from stingless bees Tetragonula carbonaria and Austroplebeia australis.</title>
        <authorList>
            <person name="Oliphant S.A."/>
            <person name="Watson-Haigh N.S."/>
            <person name="Sumby K.M."/>
            <person name="Gardner J."/>
            <person name="Groom S."/>
            <person name="Jiranek V."/>
        </authorList>
    </citation>
    <scope>NUCLEOTIDE SEQUENCE</scope>
    <source>
        <strain evidence="8">SG4_D2</strain>
    </source>
</reference>
<keyword evidence="7" id="KW-0963">Cytoplasm</keyword>
<evidence type="ECO:0000256" key="4">
    <source>
        <dbReference type="ARBA" id="ARBA00022777"/>
    </source>
</evidence>
<sequence>MMDIVLTGFMGSGKTTIGPLLAQELRLPFFDLDVQIVQLTGCSIVELFEDGENYFRQKEQEVLQKVIKQPGVLALGGGTPTRPSNRELLRHSGAQIILLEAQIQTIWQRLQQTQVQRPLVQTKDQLVALKKQRQKNYQQVANLCVQTDNYTPQQVVKQIAEQVLILRGSENYRN</sequence>
<feature type="binding site" evidence="7">
    <location>
        <begin position="11"/>
        <end position="16"/>
    </location>
    <ligand>
        <name>ATP</name>
        <dbReference type="ChEBI" id="CHEBI:30616"/>
    </ligand>
</feature>
<name>A0ABY4P9P4_9LACO</name>
<evidence type="ECO:0000256" key="1">
    <source>
        <dbReference type="ARBA" id="ARBA00022605"/>
    </source>
</evidence>
<dbReference type="InterPro" id="IPR000623">
    <property type="entry name" value="Shikimate_kinase/TSH1"/>
</dbReference>
<dbReference type="EMBL" id="CP093366">
    <property type="protein sequence ID" value="UQS82397.1"/>
    <property type="molecule type" value="Genomic_DNA"/>
</dbReference>
<dbReference type="GO" id="GO:0016301">
    <property type="term" value="F:kinase activity"/>
    <property type="evidence" value="ECO:0007669"/>
    <property type="project" value="UniProtKB-KW"/>
</dbReference>
<feature type="binding site" evidence="7">
    <location>
        <position position="117"/>
    </location>
    <ligand>
        <name>ATP</name>
        <dbReference type="ChEBI" id="CHEBI:30616"/>
    </ligand>
</feature>
<feature type="binding site" evidence="7">
    <location>
        <position position="133"/>
    </location>
    <ligand>
        <name>substrate</name>
    </ligand>
</feature>
<dbReference type="Pfam" id="PF01202">
    <property type="entry name" value="SKI"/>
    <property type="match status" value="1"/>
</dbReference>
<keyword evidence="9" id="KW-1185">Reference proteome</keyword>
<keyword evidence="2 7" id="KW-0808">Transferase</keyword>
<comment type="similarity">
    <text evidence="7">Belongs to the shikimate kinase family.</text>
</comment>
<dbReference type="SUPFAM" id="SSF52540">
    <property type="entry name" value="P-loop containing nucleoside triphosphate hydrolases"/>
    <property type="match status" value="1"/>
</dbReference>
<dbReference type="RefSeq" id="WP_249514665.1">
    <property type="nucleotide sequence ID" value="NZ_CP093366.1"/>
</dbReference>
<gene>
    <name evidence="7" type="primary">aroK</name>
    <name evidence="8" type="ORF">MOO45_01535</name>
</gene>
<comment type="pathway">
    <text evidence="7">Metabolic intermediate biosynthesis; chorismate biosynthesis; chorismate from D-erythrose 4-phosphate and phosphoenolpyruvate: step 5/7.</text>
</comment>
<dbReference type="PRINTS" id="PR01100">
    <property type="entry name" value="SHIKIMTKNASE"/>
</dbReference>
<dbReference type="HAMAP" id="MF_00109">
    <property type="entry name" value="Shikimate_kinase"/>
    <property type="match status" value="1"/>
</dbReference>
<keyword evidence="1 7" id="KW-0028">Amino-acid biosynthesis</keyword>
<evidence type="ECO:0000256" key="2">
    <source>
        <dbReference type="ARBA" id="ARBA00022679"/>
    </source>
</evidence>
<evidence type="ECO:0000256" key="3">
    <source>
        <dbReference type="ARBA" id="ARBA00022741"/>
    </source>
</evidence>
<keyword evidence="4 7" id="KW-0418">Kinase</keyword>
<keyword evidence="5 7" id="KW-0067">ATP-binding</keyword>
<dbReference type="InterPro" id="IPR031322">
    <property type="entry name" value="Shikimate/glucono_kinase"/>
</dbReference>
<dbReference type="Gene3D" id="3.40.50.300">
    <property type="entry name" value="P-loop containing nucleotide triphosphate hydrolases"/>
    <property type="match status" value="1"/>
</dbReference>
<dbReference type="CDD" id="cd00464">
    <property type="entry name" value="SK"/>
    <property type="match status" value="1"/>
</dbReference>
<comment type="function">
    <text evidence="7">Catalyzes the specific phosphorylation of the 3-hydroxyl group of shikimic acid using ATP as a cosubstrate.</text>
</comment>
<accession>A0ABY4P9P4</accession>
<evidence type="ECO:0000313" key="9">
    <source>
        <dbReference type="Proteomes" id="UP000831495"/>
    </source>
</evidence>
<keyword evidence="7" id="KW-0460">Magnesium</keyword>
<comment type="catalytic activity">
    <reaction evidence="7">
        <text>shikimate + ATP = 3-phosphoshikimate + ADP + H(+)</text>
        <dbReference type="Rhea" id="RHEA:13121"/>
        <dbReference type="ChEBI" id="CHEBI:15378"/>
        <dbReference type="ChEBI" id="CHEBI:30616"/>
        <dbReference type="ChEBI" id="CHEBI:36208"/>
        <dbReference type="ChEBI" id="CHEBI:145989"/>
        <dbReference type="ChEBI" id="CHEBI:456216"/>
        <dbReference type="EC" id="2.7.1.71"/>
    </reaction>
</comment>
<dbReference type="EC" id="2.7.1.71" evidence="7"/>
<feature type="binding site" evidence="7">
    <location>
        <position position="33"/>
    </location>
    <ligand>
        <name>substrate</name>
    </ligand>
</feature>